<evidence type="ECO:0000256" key="1">
    <source>
        <dbReference type="SAM" id="MobiDB-lite"/>
    </source>
</evidence>
<dbReference type="EMBL" id="CAUYUJ010016469">
    <property type="protein sequence ID" value="CAK0865620.1"/>
    <property type="molecule type" value="Genomic_DNA"/>
</dbReference>
<dbReference type="Gene3D" id="2.70.100.10">
    <property type="entry name" value="Glycoside hydrolase, family 7, domain"/>
    <property type="match status" value="1"/>
</dbReference>
<feature type="region of interest" description="Disordered" evidence="1">
    <location>
        <begin position="263"/>
        <end position="304"/>
    </location>
</feature>
<keyword evidence="3" id="KW-1185">Reference proteome</keyword>
<dbReference type="SUPFAM" id="SSF49899">
    <property type="entry name" value="Concanavalin A-like lectins/glucanases"/>
    <property type="match status" value="1"/>
</dbReference>
<feature type="compositionally biased region" description="Low complexity" evidence="1">
    <location>
        <begin position="270"/>
        <end position="302"/>
    </location>
</feature>
<proteinExistence type="predicted"/>
<name>A0ABN9UZK9_9DINO</name>
<dbReference type="Proteomes" id="UP001189429">
    <property type="component" value="Unassembled WGS sequence"/>
</dbReference>
<feature type="compositionally biased region" description="Gly residues" evidence="1">
    <location>
        <begin position="13"/>
        <end position="23"/>
    </location>
</feature>
<feature type="compositionally biased region" description="Low complexity" evidence="1">
    <location>
        <begin position="151"/>
        <end position="168"/>
    </location>
</feature>
<comment type="caution">
    <text evidence="2">The sequence shown here is derived from an EMBL/GenBank/DDBJ whole genome shotgun (WGS) entry which is preliminary data.</text>
</comment>
<feature type="region of interest" description="Disordered" evidence="1">
    <location>
        <begin position="1"/>
        <end position="25"/>
    </location>
</feature>
<sequence>MALHPAHGHRPHGVGGGFGGGDSWNGPRDWGSAEYGPGASCVDTAAPFDVAVSFPVDSQGALAAMEVTLSQSGKSCPLSVRLGTYEGMAELSQALEAGMTPIVSYWAANDMLWMDGPGTDGQGPCTVDDMDACGKSVKFYDFSVEEIGGARPTSSSSAASGAAPQSSGNRPPAGVVAASGYGDAPATPSPAPAHAAAAAAGSSVDFSRCAKKQKVDCRESKCCADPGFQCYEKNDYWAACKEACVPGSMDPEDDAEHRVPWSCKKLGDRTPGAGSSASPPSTSAAPGSASGAAGSPSPAAAGRPLGKVTVRVTSDASIPELAKGEEVTLTWGGNTLSATVMEEQEITA</sequence>
<gene>
    <name evidence="2" type="ORF">PCOR1329_LOCUS53091</name>
</gene>
<protein>
    <recommendedName>
        <fullName evidence="4">Cellulase</fullName>
    </recommendedName>
</protein>
<dbReference type="InterPro" id="IPR037019">
    <property type="entry name" value="Glyco_hydro_7_sf"/>
</dbReference>
<accession>A0ABN9UZK9</accession>
<feature type="region of interest" description="Disordered" evidence="1">
    <location>
        <begin position="151"/>
        <end position="192"/>
    </location>
</feature>
<evidence type="ECO:0000313" key="2">
    <source>
        <dbReference type="EMBL" id="CAK0865620.1"/>
    </source>
</evidence>
<reference evidence="2" key="1">
    <citation type="submission" date="2023-10" db="EMBL/GenBank/DDBJ databases">
        <authorList>
            <person name="Chen Y."/>
            <person name="Shah S."/>
            <person name="Dougan E. K."/>
            <person name="Thang M."/>
            <person name="Chan C."/>
        </authorList>
    </citation>
    <scope>NUCLEOTIDE SEQUENCE [LARGE SCALE GENOMIC DNA]</scope>
</reference>
<evidence type="ECO:0008006" key="4">
    <source>
        <dbReference type="Google" id="ProtNLM"/>
    </source>
</evidence>
<dbReference type="InterPro" id="IPR013320">
    <property type="entry name" value="ConA-like_dom_sf"/>
</dbReference>
<organism evidence="2 3">
    <name type="scientific">Prorocentrum cordatum</name>
    <dbReference type="NCBI Taxonomy" id="2364126"/>
    <lineage>
        <taxon>Eukaryota</taxon>
        <taxon>Sar</taxon>
        <taxon>Alveolata</taxon>
        <taxon>Dinophyceae</taxon>
        <taxon>Prorocentrales</taxon>
        <taxon>Prorocentraceae</taxon>
        <taxon>Prorocentrum</taxon>
    </lineage>
</organism>
<feature type="compositionally biased region" description="Basic residues" evidence="1">
    <location>
        <begin position="1"/>
        <end position="12"/>
    </location>
</feature>
<evidence type="ECO:0000313" key="3">
    <source>
        <dbReference type="Proteomes" id="UP001189429"/>
    </source>
</evidence>